<dbReference type="GeneID" id="90644203"/>
<evidence type="ECO:0000313" key="2">
    <source>
        <dbReference type="Proteomes" id="UP001302367"/>
    </source>
</evidence>
<dbReference type="RefSeq" id="XP_065458797.1">
    <property type="nucleotide sequence ID" value="XM_065602725.1"/>
</dbReference>
<accession>A0ABZ0NP93</accession>
<proteinExistence type="predicted"/>
<evidence type="ECO:0008006" key="3">
    <source>
        <dbReference type="Google" id="ProtNLM"/>
    </source>
</evidence>
<dbReference type="Proteomes" id="UP001302367">
    <property type="component" value="Chromosome 4"/>
</dbReference>
<keyword evidence="2" id="KW-1185">Reference proteome</keyword>
<protein>
    <recommendedName>
        <fullName evidence="3">SnoaL-like domain-containing protein</fullName>
    </recommendedName>
</protein>
<name>A0ABZ0NP93_CERBT</name>
<sequence length="267" mass="30037">MVATHSKDKAMVDVLESVQAAQHNVRGLECKQCTGAGLRCVCVQHNGMFRIHKESEAPKPQDEGSLVRSLPDGLLLLADHSIDLTDTRTAEWVRWLTLAKIAICDDRRLDSPFVTRYLSPSYTHLGVDVDCEVDSDDPDARDKFHQYMRSIKTTTFSTAILDCEVMVDRQKQEAISWVVMRHTGVIEESPAIGQEVLMEYKWLQSNGMWQCYGFAGIRGPGGWTTPDIVPIETAHFLEADTNGSLLQMNEHNFRPRRNCDCPELGAD</sequence>
<dbReference type="EMBL" id="CP134187">
    <property type="protein sequence ID" value="WPB01357.1"/>
    <property type="molecule type" value="Genomic_DNA"/>
</dbReference>
<organism evidence="1 2">
    <name type="scientific">Cercospora beticola</name>
    <name type="common">Sugarbeet leaf spot fungus</name>
    <dbReference type="NCBI Taxonomy" id="122368"/>
    <lineage>
        <taxon>Eukaryota</taxon>
        <taxon>Fungi</taxon>
        <taxon>Dikarya</taxon>
        <taxon>Ascomycota</taxon>
        <taxon>Pezizomycotina</taxon>
        <taxon>Dothideomycetes</taxon>
        <taxon>Dothideomycetidae</taxon>
        <taxon>Mycosphaerellales</taxon>
        <taxon>Mycosphaerellaceae</taxon>
        <taxon>Cercospora</taxon>
    </lineage>
</organism>
<evidence type="ECO:0000313" key="1">
    <source>
        <dbReference type="EMBL" id="WPB01357.1"/>
    </source>
</evidence>
<reference evidence="1 2" key="1">
    <citation type="submission" date="2023-09" db="EMBL/GenBank/DDBJ databases">
        <title>Complete-Gapless Cercospora beticola genome.</title>
        <authorList>
            <person name="Wyatt N.A."/>
            <person name="Spanner R.E."/>
            <person name="Bolton M.D."/>
        </authorList>
    </citation>
    <scope>NUCLEOTIDE SEQUENCE [LARGE SCALE GENOMIC DNA]</scope>
    <source>
        <strain evidence="1">Cb09-40</strain>
    </source>
</reference>
<gene>
    <name evidence="1" type="ORF">RHO25_005981</name>
</gene>